<accession>A0A2J7ZJF2</accession>
<evidence type="ECO:0000313" key="3">
    <source>
        <dbReference type="EMBL" id="PNH00387.1"/>
    </source>
</evidence>
<sequence>MPGTGPSHSHPNQIPFPAAGGGDGGNGYRSGGGKGDRSGGSADANTAHNELLVALMVALVMMVLNLLLVHSLGYLPPPWLAVWLSACACWLVSLVLLSPLTAVTSWPVWLAAGGVGLLLTLVTHATSWPVWLAAACVRLLSAITTLPVVLQLKAMQAAVVRRLQAYEAAAQQEAADAKRALGAARAKLAIARGQPPRWDAGDVVTPENCRVGLKVVRGPDWYTSDDADGGEGRAGTIVRKTASPGLVYVQWESQGSEEVNERLYYIVPGRYELCCAVPYTV</sequence>
<organism evidence="3 4">
    <name type="scientific">Tetrabaena socialis</name>
    <dbReference type="NCBI Taxonomy" id="47790"/>
    <lineage>
        <taxon>Eukaryota</taxon>
        <taxon>Viridiplantae</taxon>
        <taxon>Chlorophyta</taxon>
        <taxon>core chlorophytes</taxon>
        <taxon>Chlorophyceae</taxon>
        <taxon>CS clade</taxon>
        <taxon>Chlamydomonadales</taxon>
        <taxon>Tetrabaenaceae</taxon>
        <taxon>Tetrabaena</taxon>
    </lineage>
</organism>
<proteinExistence type="predicted"/>
<dbReference type="Proteomes" id="UP000236333">
    <property type="component" value="Unassembled WGS sequence"/>
</dbReference>
<dbReference type="OrthoDB" id="6153504at2759"/>
<dbReference type="AlphaFoldDB" id="A0A2J7ZJF2"/>
<feature type="transmembrane region" description="Helical" evidence="1">
    <location>
        <begin position="131"/>
        <end position="152"/>
    </location>
</feature>
<dbReference type="Gene3D" id="2.30.30.40">
    <property type="entry name" value="SH3 Domains"/>
    <property type="match status" value="1"/>
</dbReference>
<reference evidence="3 4" key="1">
    <citation type="journal article" date="2017" name="Mol. Biol. Evol.">
        <title>The 4-celled Tetrabaena socialis nuclear genome reveals the essential components for genetic control of cell number at the origin of multicellularity in the volvocine lineage.</title>
        <authorList>
            <person name="Featherston J."/>
            <person name="Arakaki Y."/>
            <person name="Hanschen E.R."/>
            <person name="Ferris P.J."/>
            <person name="Michod R.E."/>
            <person name="Olson B.J.S.C."/>
            <person name="Nozaki H."/>
            <person name="Durand P.M."/>
        </authorList>
    </citation>
    <scope>NUCLEOTIDE SEQUENCE [LARGE SCALE GENOMIC DNA]</scope>
    <source>
        <strain evidence="3 4">NIES-571</strain>
    </source>
</reference>
<evidence type="ECO:0000259" key="2">
    <source>
        <dbReference type="PROSITE" id="PS51416"/>
    </source>
</evidence>
<feature type="transmembrane region" description="Helical" evidence="1">
    <location>
        <begin position="51"/>
        <end position="73"/>
    </location>
</feature>
<dbReference type="EMBL" id="PGGS01001448">
    <property type="protein sequence ID" value="PNH00387.1"/>
    <property type="molecule type" value="Genomic_DNA"/>
</dbReference>
<keyword evidence="4" id="KW-1185">Reference proteome</keyword>
<feature type="transmembrane region" description="Helical" evidence="1">
    <location>
        <begin position="79"/>
        <end position="97"/>
    </location>
</feature>
<dbReference type="PROSITE" id="PS51416">
    <property type="entry name" value="MIB_HERC2"/>
    <property type="match status" value="1"/>
</dbReference>
<evidence type="ECO:0000313" key="4">
    <source>
        <dbReference type="Proteomes" id="UP000236333"/>
    </source>
</evidence>
<gene>
    <name evidence="3" type="ORF">TSOC_013792</name>
</gene>
<dbReference type="GO" id="GO:0004842">
    <property type="term" value="F:ubiquitin-protein transferase activity"/>
    <property type="evidence" value="ECO:0007669"/>
    <property type="project" value="InterPro"/>
</dbReference>
<dbReference type="SUPFAM" id="SSF159034">
    <property type="entry name" value="Mib/herc2 domain-like"/>
    <property type="match status" value="1"/>
</dbReference>
<feature type="domain" description="MIB/HERC2" evidence="2">
    <location>
        <begin position="201"/>
        <end position="279"/>
    </location>
</feature>
<name>A0A2J7ZJF2_9CHLO</name>
<keyword evidence="1" id="KW-0472">Membrane</keyword>
<feature type="transmembrane region" description="Helical" evidence="1">
    <location>
        <begin position="106"/>
        <end position="125"/>
    </location>
</feature>
<dbReference type="GO" id="GO:0016567">
    <property type="term" value="P:protein ubiquitination"/>
    <property type="evidence" value="ECO:0007669"/>
    <property type="project" value="InterPro"/>
</dbReference>
<evidence type="ECO:0000256" key="1">
    <source>
        <dbReference type="SAM" id="Phobius"/>
    </source>
</evidence>
<dbReference type="InterPro" id="IPR037252">
    <property type="entry name" value="Mib_Herc2_sf"/>
</dbReference>
<comment type="caution">
    <text evidence="3">The sequence shown here is derived from an EMBL/GenBank/DDBJ whole genome shotgun (WGS) entry which is preliminary data.</text>
</comment>
<protein>
    <recommendedName>
        <fullName evidence="2">MIB/HERC2 domain-containing protein</fullName>
    </recommendedName>
</protein>
<keyword evidence="1" id="KW-0812">Transmembrane</keyword>
<dbReference type="InterPro" id="IPR010606">
    <property type="entry name" value="Mib_Herc2"/>
</dbReference>
<dbReference type="GO" id="GO:0046872">
    <property type="term" value="F:metal ion binding"/>
    <property type="evidence" value="ECO:0007669"/>
    <property type="project" value="InterPro"/>
</dbReference>
<dbReference type="Pfam" id="PF06701">
    <property type="entry name" value="MIB_HERC2"/>
    <property type="match status" value="1"/>
</dbReference>
<keyword evidence="1" id="KW-1133">Transmembrane helix</keyword>